<dbReference type="Proteomes" id="UP001567538">
    <property type="component" value="Unassembled WGS sequence"/>
</dbReference>
<protein>
    <submittedName>
        <fullName evidence="3">Uncharacterized protein</fullName>
    </submittedName>
</protein>
<evidence type="ECO:0000313" key="3">
    <source>
        <dbReference type="EMBL" id="KAL1562755.1"/>
    </source>
</evidence>
<feature type="transmembrane region" description="Helical" evidence="2">
    <location>
        <begin position="248"/>
        <end position="271"/>
    </location>
</feature>
<evidence type="ECO:0000313" key="4">
    <source>
        <dbReference type="Proteomes" id="UP001567538"/>
    </source>
</evidence>
<evidence type="ECO:0000256" key="2">
    <source>
        <dbReference type="SAM" id="Phobius"/>
    </source>
</evidence>
<reference evidence="3 4" key="1">
    <citation type="submission" date="2024-06" db="EMBL/GenBank/DDBJ databases">
        <title>A chromosome level genome sequence of Diviner's sage (Salvia divinorum).</title>
        <authorList>
            <person name="Ford S.A."/>
            <person name="Ro D.-K."/>
            <person name="Ness R.W."/>
            <person name="Phillips M.A."/>
        </authorList>
    </citation>
    <scope>NUCLEOTIDE SEQUENCE [LARGE SCALE GENOMIC DNA]</scope>
    <source>
        <strain evidence="3">SAF-2024a</strain>
        <tissue evidence="3">Leaf</tissue>
    </source>
</reference>
<name>A0ABD1I1Z0_SALDI</name>
<dbReference type="EMBL" id="JBEAFC010000003">
    <property type="protein sequence ID" value="KAL1562755.1"/>
    <property type="molecule type" value="Genomic_DNA"/>
</dbReference>
<organism evidence="3 4">
    <name type="scientific">Salvia divinorum</name>
    <name type="common">Maria pastora</name>
    <name type="synonym">Diviner's sage</name>
    <dbReference type="NCBI Taxonomy" id="28513"/>
    <lineage>
        <taxon>Eukaryota</taxon>
        <taxon>Viridiplantae</taxon>
        <taxon>Streptophyta</taxon>
        <taxon>Embryophyta</taxon>
        <taxon>Tracheophyta</taxon>
        <taxon>Spermatophyta</taxon>
        <taxon>Magnoliopsida</taxon>
        <taxon>eudicotyledons</taxon>
        <taxon>Gunneridae</taxon>
        <taxon>Pentapetalae</taxon>
        <taxon>asterids</taxon>
        <taxon>lamiids</taxon>
        <taxon>Lamiales</taxon>
        <taxon>Lamiaceae</taxon>
        <taxon>Nepetoideae</taxon>
        <taxon>Mentheae</taxon>
        <taxon>Salviinae</taxon>
        <taxon>Salvia</taxon>
        <taxon>Salvia subgen. Calosphace</taxon>
    </lineage>
</organism>
<keyword evidence="2" id="KW-1133">Transmembrane helix</keyword>
<keyword evidence="2" id="KW-0812">Transmembrane</keyword>
<proteinExistence type="predicted"/>
<feature type="region of interest" description="Disordered" evidence="1">
    <location>
        <begin position="65"/>
        <end position="107"/>
    </location>
</feature>
<accession>A0ABD1I1Z0</accession>
<sequence>MSDGTRSAKIDAIVAKLQGDVAAQSTTLNSLQSTVVVQQTTMSDMKQQLEEVSFKLTSQTQLITGKHLSNSDNKSNTGSRGPGSSLTGSRPPPTYDGDSDGEAFPFKPKPARVELTKPTSLNHAISLARLQEAKLAESRKLLLKGLNYSDKRQMSSGLLPTPPKPQIFTAPTTPTLPTRRLTQIEVQKCREQVGDEGTSVLQPPHPPPLTPFVDDSAQINPTPPLTPPPESSTIFFNALSGLIRNVPILVQGTTITTSLCCLYMVLMWYFVWLG</sequence>
<feature type="compositionally biased region" description="Polar residues" evidence="1">
    <location>
        <begin position="65"/>
        <end position="88"/>
    </location>
</feature>
<comment type="caution">
    <text evidence="3">The sequence shown here is derived from an EMBL/GenBank/DDBJ whole genome shotgun (WGS) entry which is preliminary data.</text>
</comment>
<keyword evidence="4" id="KW-1185">Reference proteome</keyword>
<evidence type="ECO:0000256" key="1">
    <source>
        <dbReference type="SAM" id="MobiDB-lite"/>
    </source>
</evidence>
<dbReference type="AlphaFoldDB" id="A0ABD1I1Z0"/>
<keyword evidence="2" id="KW-0472">Membrane</keyword>
<gene>
    <name evidence="3" type="ORF">AAHA92_05298</name>
</gene>